<evidence type="ECO:0000256" key="3">
    <source>
        <dbReference type="ARBA" id="ARBA00008639"/>
    </source>
</evidence>
<evidence type="ECO:0000313" key="15">
    <source>
        <dbReference type="RefSeq" id="XP_039126732.1"/>
    </source>
</evidence>
<evidence type="ECO:0000256" key="9">
    <source>
        <dbReference type="ARBA" id="ARBA00066823"/>
    </source>
</evidence>
<sequence length="369" mass="40437">MTGFGGFLEKKPYVPPSWASHLTLIPSHTCSIGRFPTPIHKWELPNLPQGTEVWIKREDLTGILLSGNKARKLEFLMADAVAQGADCVITMGGLQSNHCRTTAAAARYLKLDCYLICFVEYPNKDPGLVGNLLIDRLVGAHIKLVPGQAYFDIGPEALFEMFRRKLVAEGKKPYIIPIGASNTLGTWGYIDGIREIEQQIQEENQKIQFDDIVVACGSGGTVAGLAIGSKLSGLNIKIKAFSVTTSRESFVDNIQSKIDELQAGFDLNELVTIQDVQGLGYGFSTTEELKFVKEIATSTGVLLDSVYCGKAAFGMMNDMKANPKKWEGRKVLFIHTGGIYELYNKSDQMLPFAGDLSKLEIDESVSPTA</sequence>
<name>A0AB40BH85_DIOCR</name>
<gene>
    <name evidence="14 15" type="primary">LOC120262889</name>
</gene>
<evidence type="ECO:0000256" key="2">
    <source>
        <dbReference type="ARBA" id="ARBA00004173"/>
    </source>
</evidence>
<evidence type="ECO:0000256" key="1">
    <source>
        <dbReference type="ARBA" id="ARBA00001933"/>
    </source>
</evidence>
<keyword evidence="5" id="KW-0809">Transit peptide</keyword>
<reference evidence="14 15" key="1">
    <citation type="submission" date="2025-04" db="UniProtKB">
        <authorList>
            <consortium name="RefSeq"/>
        </authorList>
    </citation>
    <scope>IDENTIFICATION</scope>
</reference>
<comment type="subcellular location">
    <subcellularLocation>
        <location evidence="2">Mitochondrion</location>
    </subcellularLocation>
</comment>
<keyword evidence="4 11" id="KW-0663">Pyridoxal phosphate</keyword>
<dbReference type="AlphaFoldDB" id="A0AB40BH85"/>
<proteinExistence type="inferred from homology"/>
<dbReference type="PANTHER" id="PTHR43780:SF2">
    <property type="entry name" value="1-AMINOCYCLOPROPANE-1-CARBOXYLATE DEAMINASE-RELATED"/>
    <property type="match status" value="1"/>
</dbReference>
<dbReference type="InterPro" id="IPR027278">
    <property type="entry name" value="ACCD_DCysDesulf"/>
</dbReference>
<comment type="similarity">
    <text evidence="3">Belongs to the ACC deaminase/D-cysteine desulfhydrase family.</text>
</comment>
<dbReference type="RefSeq" id="XP_039126732.1">
    <property type="nucleotide sequence ID" value="XM_039270798.1"/>
</dbReference>
<dbReference type="SUPFAM" id="SSF53686">
    <property type="entry name" value="Tryptophan synthase beta subunit-like PLP-dependent enzymes"/>
    <property type="match status" value="1"/>
</dbReference>
<evidence type="ECO:0000259" key="12">
    <source>
        <dbReference type="Pfam" id="PF00291"/>
    </source>
</evidence>
<dbReference type="GO" id="GO:0005739">
    <property type="term" value="C:mitochondrion"/>
    <property type="evidence" value="ECO:0007669"/>
    <property type="project" value="UniProtKB-SubCell"/>
</dbReference>
<dbReference type="PIRSF" id="PIRSF006278">
    <property type="entry name" value="ACCD_DCysDesulf"/>
    <property type="match status" value="1"/>
</dbReference>
<feature type="active site" description="Nucleophile" evidence="10">
    <location>
        <position position="96"/>
    </location>
</feature>
<evidence type="ECO:0000256" key="5">
    <source>
        <dbReference type="ARBA" id="ARBA00022946"/>
    </source>
</evidence>
<dbReference type="Gene3D" id="3.40.50.1100">
    <property type="match status" value="2"/>
</dbReference>
<organism evidence="13 14">
    <name type="scientific">Dioscorea cayennensis subsp. rotundata</name>
    <name type="common">White Guinea yam</name>
    <name type="synonym">Dioscorea rotundata</name>
    <dbReference type="NCBI Taxonomy" id="55577"/>
    <lineage>
        <taxon>Eukaryota</taxon>
        <taxon>Viridiplantae</taxon>
        <taxon>Streptophyta</taxon>
        <taxon>Embryophyta</taxon>
        <taxon>Tracheophyta</taxon>
        <taxon>Spermatophyta</taxon>
        <taxon>Magnoliopsida</taxon>
        <taxon>Liliopsida</taxon>
        <taxon>Dioscoreales</taxon>
        <taxon>Dioscoreaceae</taxon>
        <taxon>Dioscorea</taxon>
    </lineage>
</organism>
<dbReference type="InterPro" id="IPR001926">
    <property type="entry name" value="TrpB-like_PALP"/>
</dbReference>
<dbReference type="Pfam" id="PF00291">
    <property type="entry name" value="PALP"/>
    <property type="match status" value="1"/>
</dbReference>
<evidence type="ECO:0000256" key="6">
    <source>
        <dbReference type="ARBA" id="ARBA00023128"/>
    </source>
</evidence>
<feature type="domain" description="Tryptophan synthase beta chain-like PALP" evidence="12">
    <location>
        <begin position="34"/>
        <end position="337"/>
    </location>
</feature>
<evidence type="ECO:0000313" key="14">
    <source>
        <dbReference type="RefSeq" id="XP_039126731.1"/>
    </source>
</evidence>
<evidence type="ECO:0000256" key="8">
    <source>
        <dbReference type="ARBA" id="ARBA00050761"/>
    </source>
</evidence>
<dbReference type="PANTHER" id="PTHR43780">
    <property type="entry name" value="1-AMINOCYCLOPROPANE-1-CARBOXYLATE DEAMINASE-RELATED"/>
    <property type="match status" value="1"/>
</dbReference>
<dbReference type="InterPro" id="IPR036052">
    <property type="entry name" value="TrpB-like_PALP_sf"/>
</dbReference>
<dbReference type="GeneID" id="120262889"/>
<dbReference type="InterPro" id="IPR005966">
    <property type="entry name" value="D-Cys_desShydrase"/>
</dbReference>
<evidence type="ECO:0000256" key="10">
    <source>
        <dbReference type="PIRSR" id="PIRSR006278-1"/>
    </source>
</evidence>
<keyword evidence="7" id="KW-0456">Lyase</keyword>
<protein>
    <recommendedName>
        <fullName evidence="9">D-cysteine desulfhydrase</fullName>
        <ecNumber evidence="9">4.4.1.15</ecNumber>
    </recommendedName>
</protein>
<dbReference type="GO" id="GO:0019148">
    <property type="term" value="F:D-cysteine desulfhydrase activity"/>
    <property type="evidence" value="ECO:0007669"/>
    <property type="project" value="UniProtKB-EC"/>
</dbReference>
<dbReference type="FunFam" id="3.40.50.1100:FF:000037">
    <property type="entry name" value="Bifunctional D-cysteine desulfhydrase/1-aminocyclopropane-1-carboxylate deaminase, mitochondrial"/>
    <property type="match status" value="1"/>
</dbReference>
<keyword evidence="13" id="KW-1185">Reference proteome</keyword>
<keyword evidence="6" id="KW-0496">Mitochondrion</keyword>
<evidence type="ECO:0000256" key="11">
    <source>
        <dbReference type="PIRSR" id="PIRSR006278-2"/>
    </source>
</evidence>
<dbReference type="FunFam" id="3.40.50.1100:FF:000042">
    <property type="entry name" value="Bifunctional D-cysteine desulfhydrase/1-aminocyclopropane-1-carboxylate deaminase mitochondrial"/>
    <property type="match status" value="1"/>
</dbReference>
<evidence type="ECO:0000256" key="7">
    <source>
        <dbReference type="ARBA" id="ARBA00023239"/>
    </source>
</evidence>
<dbReference type="RefSeq" id="XP_039126731.1">
    <property type="nucleotide sequence ID" value="XM_039270797.1"/>
</dbReference>
<dbReference type="Proteomes" id="UP001515500">
    <property type="component" value="Chromosome 6"/>
</dbReference>
<accession>A0AB40BH85</accession>
<comment type="catalytic activity">
    <reaction evidence="8">
        <text>D-cysteine + H2O = hydrogen sulfide + pyruvate + NH4(+) + H(+)</text>
        <dbReference type="Rhea" id="RHEA:11268"/>
        <dbReference type="ChEBI" id="CHEBI:15361"/>
        <dbReference type="ChEBI" id="CHEBI:15377"/>
        <dbReference type="ChEBI" id="CHEBI:15378"/>
        <dbReference type="ChEBI" id="CHEBI:28938"/>
        <dbReference type="ChEBI" id="CHEBI:29919"/>
        <dbReference type="ChEBI" id="CHEBI:35236"/>
        <dbReference type="EC" id="4.4.1.15"/>
    </reaction>
</comment>
<comment type="cofactor">
    <cofactor evidence="1">
        <name>pyridoxal 5'-phosphate</name>
        <dbReference type="ChEBI" id="CHEBI:597326"/>
    </cofactor>
</comment>
<evidence type="ECO:0000313" key="13">
    <source>
        <dbReference type="Proteomes" id="UP001515500"/>
    </source>
</evidence>
<feature type="modified residue" description="N6-(pyridoxal phosphate)lysine" evidence="11">
    <location>
        <position position="69"/>
    </location>
</feature>
<evidence type="ECO:0000256" key="4">
    <source>
        <dbReference type="ARBA" id="ARBA00022898"/>
    </source>
</evidence>
<dbReference type="NCBIfam" id="TIGR01275">
    <property type="entry name" value="ACC_deam_rel"/>
    <property type="match status" value="1"/>
</dbReference>
<dbReference type="EC" id="4.4.1.15" evidence="9"/>